<comment type="catalytic activity">
    <reaction evidence="1">
        <text>ATP + protein L-histidine = ADP + protein N-phospho-L-histidine.</text>
        <dbReference type="EC" id="2.7.13.3"/>
    </reaction>
</comment>
<evidence type="ECO:0000256" key="9">
    <source>
        <dbReference type="ARBA" id="ARBA00022777"/>
    </source>
</evidence>
<dbReference type="GO" id="GO:0016301">
    <property type="term" value="F:kinase activity"/>
    <property type="evidence" value="ECO:0007669"/>
    <property type="project" value="UniProtKB-KW"/>
</dbReference>
<evidence type="ECO:0000256" key="11">
    <source>
        <dbReference type="ARBA" id="ARBA00022989"/>
    </source>
</evidence>
<dbReference type="InterPro" id="IPR003594">
    <property type="entry name" value="HATPase_dom"/>
</dbReference>
<keyword evidence="16" id="KW-1185">Reference proteome</keyword>
<keyword evidence="7 12" id="KW-0812">Transmembrane</keyword>
<keyword evidence="9 15" id="KW-0418">Kinase</keyword>
<reference evidence="15 16" key="1">
    <citation type="submission" date="2024-04" db="EMBL/GenBank/DDBJ databases">
        <title>Human intestinal bacterial collection.</title>
        <authorList>
            <person name="Pauvert C."/>
            <person name="Hitch T.C.A."/>
            <person name="Clavel T."/>
        </authorList>
    </citation>
    <scope>NUCLEOTIDE SEQUENCE [LARGE SCALE GENOMIC DNA]</scope>
    <source>
        <strain evidence="15 16">CLA-KB-H42</strain>
    </source>
</reference>
<dbReference type="InterPro" id="IPR050980">
    <property type="entry name" value="2C_sensor_his_kinase"/>
</dbReference>
<protein>
    <recommendedName>
        <fullName evidence="3">histidine kinase</fullName>
        <ecNumber evidence="3">2.7.13.3</ecNumber>
    </recommendedName>
</protein>
<evidence type="ECO:0000259" key="14">
    <source>
        <dbReference type="PROSITE" id="PS50885"/>
    </source>
</evidence>
<evidence type="ECO:0000256" key="2">
    <source>
        <dbReference type="ARBA" id="ARBA00004651"/>
    </source>
</evidence>
<comment type="subcellular location">
    <subcellularLocation>
        <location evidence="2">Cell membrane</location>
        <topology evidence="2">Multi-pass membrane protein</topology>
    </subcellularLocation>
</comment>
<evidence type="ECO:0000259" key="13">
    <source>
        <dbReference type="PROSITE" id="PS50109"/>
    </source>
</evidence>
<dbReference type="CDD" id="cd06225">
    <property type="entry name" value="HAMP"/>
    <property type="match status" value="1"/>
</dbReference>
<evidence type="ECO:0000256" key="12">
    <source>
        <dbReference type="SAM" id="Phobius"/>
    </source>
</evidence>
<dbReference type="PANTHER" id="PTHR44936">
    <property type="entry name" value="SENSOR PROTEIN CREC"/>
    <property type="match status" value="1"/>
</dbReference>
<dbReference type="SMART" id="SM00387">
    <property type="entry name" value="HATPase_c"/>
    <property type="match status" value="1"/>
</dbReference>
<evidence type="ECO:0000256" key="7">
    <source>
        <dbReference type="ARBA" id="ARBA00022692"/>
    </source>
</evidence>
<keyword evidence="4" id="KW-1003">Cell membrane</keyword>
<evidence type="ECO:0000256" key="1">
    <source>
        <dbReference type="ARBA" id="ARBA00000085"/>
    </source>
</evidence>
<keyword evidence="12" id="KW-0472">Membrane</keyword>
<gene>
    <name evidence="15" type="ORF">AAA083_11910</name>
</gene>
<keyword evidence="11 12" id="KW-1133">Transmembrane helix</keyword>
<dbReference type="EC" id="2.7.13.3" evidence="3"/>
<dbReference type="Gene3D" id="3.30.565.10">
    <property type="entry name" value="Histidine kinase-like ATPase, C-terminal domain"/>
    <property type="match status" value="1"/>
</dbReference>
<dbReference type="InterPro" id="IPR036890">
    <property type="entry name" value="HATPase_C_sf"/>
</dbReference>
<dbReference type="CDD" id="cd00082">
    <property type="entry name" value="HisKA"/>
    <property type="match status" value="1"/>
</dbReference>
<dbReference type="InterPro" id="IPR003660">
    <property type="entry name" value="HAMP_dom"/>
</dbReference>
<comment type="caution">
    <text evidence="15">The sequence shown here is derived from an EMBL/GenBank/DDBJ whole genome shotgun (WGS) entry which is preliminary data.</text>
</comment>
<dbReference type="SUPFAM" id="SSF47384">
    <property type="entry name" value="Homodimeric domain of signal transducing histidine kinase"/>
    <property type="match status" value="1"/>
</dbReference>
<accession>A0ABV1JFS6</accession>
<dbReference type="InterPro" id="IPR003661">
    <property type="entry name" value="HisK_dim/P_dom"/>
</dbReference>
<keyword evidence="6" id="KW-0808">Transferase</keyword>
<dbReference type="PROSITE" id="PS50109">
    <property type="entry name" value="HIS_KIN"/>
    <property type="match status" value="1"/>
</dbReference>
<dbReference type="PRINTS" id="PR01780">
    <property type="entry name" value="LANTIREGPROT"/>
</dbReference>
<dbReference type="Gene3D" id="1.10.287.130">
    <property type="match status" value="1"/>
</dbReference>
<feature type="transmembrane region" description="Helical" evidence="12">
    <location>
        <begin position="12"/>
        <end position="33"/>
    </location>
</feature>
<evidence type="ECO:0000256" key="10">
    <source>
        <dbReference type="ARBA" id="ARBA00022840"/>
    </source>
</evidence>
<dbReference type="RefSeq" id="WP_349227754.1">
    <property type="nucleotide sequence ID" value="NZ_JBBNOP010000010.1"/>
</dbReference>
<evidence type="ECO:0000313" key="15">
    <source>
        <dbReference type="EMBL" id="MEQ3363680.1"/>
    </source>
</evidence>
<dbReference type="Pfam" id="PF00512">
    <property type="entry name" value="HisKA"/>
    <property type="match status" value="1"/>
</dbReference>
<dbReference type="InterPro" id="IPR008358">
    <property type="entry name" value="Sig_transdc_His_kin/Pase_MprB"/>
</dbReference>
<evidence type="ECO:0000256" key="8">
    <source>
        <dbReference type="ARBA" id="ARBA00022741"/>
    </source>
</evidence>
<dbReference type="EMBL" id="JBBNOP010000010">
    <property type="protein sequence ID" value="MEQ3363680.1"/>
    <property type="molecule type" value="Genomic_DNA"/>
</dbReference>
<dbReference type="Pfam" id="PF00672">
    <property type="entry name" value="HAMP"/>
    <property type="match status" value="1"/>
</dbReference>
<dbReference type="SUPFAM" id="SSF55874">
    <property type="entry name" value="ATPase domain of HSP90 chaperone/DNA topoisomerase II/histidine kinase"/>
    <property type="match status" value="1"/>
</dbReference>
<dbReference type="Gene3D" id="6.10.340.10">
    <property type="match status" value="1"/>
</dbReference>
<feature type="domain" description="HAMP" evidence="14">
    <location>
        <begin position="203"/>
        <end position="255"/>
    </location>
</feature>
<keyword evidence="8" id="KW-0547">Nucleotide-binding</keyword>
<dbReference type="SMART" id="SM00388">
    <property type="entry name" value="HisKA"/>
    <property type="match status" value="1"/>
</dbReference>
<dbReference type="Pfam" id="PF02518">
    <property type="entry name" value="HATPase_c"/>
    <property type="match status" value="1"/>
</dbReference>
<evidence type="ECO:0000256" key="5">
    <source>
        <dbReference type="ARBA" id="ARBA00022553"/>
    </source>
</evidence>
<keyword evidence="5" id="KW-0597">Phosphoprotein</keyword>
<proteinExistence type="predicted"/>
<evidence type="ECO:0000313" key="16">
    <source>
        <dbReference type="Proteomes" id="UP001487305"/>
    </source>
</evidence>
<dbReference type="SUPFAM" id="SSF158472">
    <property type="entry name" value="HAMP domain-like"/>
    <property type="match status" value="1"/>
</dbReference>
<feature type="transmembrane region" description="Helical" evidence="12">
    <location>
        <begin position="176"/>
        <end position="201"/>
    </location>
</feature>
<dbReference type="SMART" id="SM00304">
    <property type="entry name" value="HAMP"/>
    <property type="match status" value="1"/>
</dbReference>
<name>A0ABV1JFS6_9ACTN</name>
<sequence>MRSCSLKTAFVVYAIIATIVALVVSVLASSYLANSASTLWSESHMRSGMYIYLAESEKLVPAESLSWYREDGKPLYVEVSPGDSAEPVSVRGAGEGGENPVVYDGRILTDDDMAAGATEDPIALSDVPEYDARQKGREKESAASMWLPPNEYGETPATSTVAYYVVFRPQGATYDVLQLLSIFVFPLVFALVFIVAARLFYRNHMGGSIALMNDAANRIAENDLDFHLESDSGNELGRLVVSFEDMRASLLANSRELWRVMEARREANAAFAHDLRTPLTVLKGQLEMLVSFTASGALSADQIEAMARASQRQAERIERYVENMRDLARLDDCEIEAVDVDVSELAARLAESARALAAECGKRADTVANGLPATVRVDPNVVERCVGNLLANAARYARSSIVLTIEIEGACLAAIVEDDGPGFSDEALRHGLEPYFRDTSRDDSSEHFGLGLGICAALSAKCGGSVSLSNRLSGEGARVEIRFPSVSSR</sequence>
<dbReference type="InterPro" id="IPR036097">
    <property type="entry name" value="HisK_dim/P_sf"/>
</dbReference>
<organism evidence="15 16">
    <name type="scientific">Raoultibacter massiliensis</name>
    <dbReference type="NCBI Taxonomy" id="1852371"/>
    <lineage>
        <taxon>Bacteria</taxon>
        <taxon>Bacillati</taxon>
        <taxon>Actinomycetota</taxon>
        <taxon>Coriobacteriia</taxon>
        <taxon>Eggerthellales</taxon>
        <taxon>Eggerthellaceae</taxon>
        <taxon>Raoultibacter</taxon>
    </lineage>
</organism>
<dbReference type="InterPro" id="IPR005467">
    <property type="entry name" value="His_kinase_dom"/>
</dbReference>
<dbReference type="PROSITE" id="PS50885">
    <property type="entry name" value="HAMP"/>
    <property type="match status" value="1"/>
</dbReference>
<dbReference type="PANTHER" id="PTHR44936:SF10">
    <property type="entry name" value="SENSOR PROTEIN RSTB"/>
    <property type="match status" value="1"/>
</dbReference>
<keyword evidence="10" id="KW-0067">ATP-binding</keyword>
<dbReference type="Proteomes" id="UP001487305">
    <property type="component" value="Unassembled WGS sequence"/>
</dbReference>
<evidence type="ECO:0000256" key="6">
    <source>
        <dbReference type="ARBA" id="ARBA00022679"/>
    </source>
</evidence>
<evidence type="ECO:0000256" key="4">
    <source>
        <dbReference type="ARBA" id="ARBA00022475"/>
    </source>
</evidence>
<evidence type="ECO:0000256" key="3">
    <source>
        <dbReference type="ARBA" id="ARBA00012438"/>
    </source>
</evidence>
<feature type="domain" description="Histidine kinase" evidence="13">
    <location>
        <begin position="270"/>
        <end position="487"/>
    </location>
</feature>